<evidence type="ECO:0000256" key="8">
    <source>
        <dbReference type="ARBA" id="ARBA00022840"/>
    </source>
</evidence>
<keyword evidence="9" id="KW-0694">RNA-binding</keyword>
<dbReference type="Gene3D" id="3.40.50.620">
    <property type="entry name" value="HUPs"/>
    <property type="match status" value="1"/>
</dbReference>
<dbReference type="EC" id="2.8.1.14" evidence="3"/>
<dbReference type="Pfam" id="PF20258">
    <property type="entry name" value="tRNA_Me_trans_C"/>
    <property type="match status" value="1"/>
</dbReference>
<evidence type="ECO:0000256" key="7">
    <source>
        <dbReference type="ARBA" id="ARBA00022741"/>
    </source>
</evidence>
<keyword evidence="4" id="KW-0820">tRNA-binding</keyword>
<dbReference type="SUPFAM" id="SSF52402">
    <property type="entry name" value="Adenine nucleotide alpha hydrolases-like"/>
    <property type="match status" value="1"/>
</dbReference>
<organism evidence="14 15">
    <name type="scientific">Ambispora leptoticha</name>
    <dbReference type="NCBI Taxonomy" id="144679"/>
    <lineage>
        <taxon>Eukaryota</taxon>
        <taxon>Fungi</taxon>
        <taxon>Fungi incertae sedis</taxon>
        <taxon>Mucoromycota</taxon>
        <taxon>Glomeromycotina</taxon>
        <taxon>Glomeromycetes</taxon>
        <taxon>Archaeosporales</taxon>
        <taxon>Ambisporaceae</taxon>
        <taxon>Ambispora</taxon>
    </lineage>
</organism>
<protein>
    <recommendedName>
        <fullName evidence="3">tRNA-5-taurinomethyluridine 2-sulfurtransferase</fullName>
        <ecNumber evidence="3">2.8.1.14</ecNumber>
    </recommendedName>
</protein>
<gene>
    <name evidence="14" type="ORF">ALEPTO_LOCUS11832</name>
</gene>
<dbReference type="OrthoDB" id="3685at2759"/>
<keyword evidence="5" id="KW-0808">Transferase</keyword>
<evidence type="ECO:0000313" key="15">
    <source>
        <dbReference type="Proteomes" id="UP000789508"/>
    </source>
</evidence>
<dbReference type="InterPro" id="IPR046884">
    <property type="entry name" value="MnmA-like_central"/>
</dbReference>
<comment type="caution">
    <text evidence="14">The sequence shown here is derived from an EMBL/GenBank/DDBJ whole genome shotgun (WGS) entry which is preliminary data.</text>
</comment>
<evidence type="ECO:0000256" key="10">
    <source>
        <dbReference type="ARBA" id="ARBA00023157"/>
    </source>
</evidence>
<keyword evidence="10" id="KW-1015">Disulfide bond</keyword>
<dbReference type="InterPro" id="IPR014729">
    <property type="entry name" value="Rossmann-like_a/b/a_fold"/>
</dbReference>
<evidence type="ECO:0000256" key="3">
    <source>
        <dbReference type="ARBA" id="ARBA00011953"/>
    </source>
</evidence>
<evidence type="ECO:0000259" key="12">
    <source>
        <dbReference type="Pfam" id="PF20258"/>
    </source>
</evidence>
<dbReference type="Proteomes" id="UP000789508">
    <property type="component" value="Unassembled WGS sequence"/>
</dbReference>
<dbReference type="GO" id="GO:0002143">
    <property type="term" value="P:tRNA wobble position uridine thiolation"/>
    <property type="evidence" value="ECO:0007669"/>
    <property type="project" value="TreeGrafter"/>
</dbReference>
<dbReference type="PANTHER" id="PTHR11933">
    <property type="entry name" value="TRNA 5-METHYLAMINOMETHYL-2-THIOURIDYLATE -METHYLTRANSFERASE"/>
    <property type="match status" value="1"/>
</dbReference>
<evidence type="ECO:0000256" key="11">
    <source>
        <dbReference type="ARBA" id="ARBA00049564"/>
    </source>
</evidence>
<feature type="domain" description="tRNA-specific 2-thiouridylase MnmA-like C-terminal" evidence="12">
    <location>
        <begin position="312"/>
        <end position="390"/>
    </location>
</feature>
<dbReference type="CDD" id="cd01998">
    <property type="entry name" value="MnmA_TRMU-like"/>
    <property type="match status" value="1"/>
</dbReference>
<evidence type="ECO:0000256" key="9">
    <source>
        <dbReference type="ARBA" id="ARBA00022884"/>
    </source>
</evidence>
<name>A0A9N9HVG9_9GLOM</name>
<evidence type="ECO:0000259" key="13">
    <source>
        <dbReference type="Pfam" id="PF20259"/>
    </source>
</evidence>
<reference evidence="14" key="1">
    <citation type="submission" date="2021-06" db="EMBL/GenBank/DDBJ databases">
        <authorList>
            <person name="Kallberg Y."/>
            <person name="Tangrot J."/>
            <person name="Rosling A."/>
        </authorList>
    </citation>
    <scope>NUCLEOTIDE SEQUENCE</scope>
    <source>
        <strain evidence="14">FL130A</strain>
    </source>
</reference>
<comment type="catalytic activity">
    <reaction evidence="11">
        <text>5-taurinomethyluridine(34) in tRNA + S-sulfanyl-L-cysteinyl-[protein] + AH2 + ATP = 5-taurinomethyl-2-thiouridine(34) in tRNA + L-cysteinyl-[protein] + A + AMP + diphosphate + H(+)</text>
        <dbReference type="Rhea" id="RHEA:47040"/>
        <dbReference type="Rhea" id="RHEA-COMP:10131"/>
        <dbReference type="Rhea" id="RHEA-COMP:11726"/>
        <dbReference type="Rhea" id="RHEA-COMP:11732"/>
        <dbReference type="Rhea" id="RHEA-COMP:11733"/>
        <dbReference type="ChEBI" id="CHEBI:13193"/>
        <dbReference type="ChEBI" id="CHEBI:15378"/>
        <dbReference type="ChEBI" id="CHEBI:17499"/>
        <dbReference type="ChEBI" id="CHEBI:29950"/>
        <dbReference type="ChEBI" id="CHEBI:30616"/>
        <dbReference type="ChEBI" id="CHEBI:33019"/>
        <dbReference type="ChEBI" id="CHEBI:61963"/>
        <dbReference type="ChEBI" id="CHEBI:87171"/>
        <dbReference type="ChEBI" id="CHEBI:87172"/>
        <dbReference type="ChEBI" id="CHEBI:456215"/>
        <dbReference type="EC" id="2.8.1.14"/>
    </reaction>
</comment>
<keyword evidence="6" id="KW-0819">tRNA processing</keyword>
<dbReference type="InterPro" id="IPR046885">
    <property type="entry name" value="MnmA-like_C"/>
</dbReference>
<dbReference type="Pfam" id="PF20259">
    <property type="entry name" value="tRNA_Me_trans_M"/>
    <property type="match status" value="1"/>
</dbReference>
<evidence type="ECO:0000256" key="1">
    <source>
        <dbReference type="ARBA" id="ARBA00003986"/>
    </source>
</evidence>
<dbReference type="NCBIfam" id="TIGR00420">
    <property type="entry name" value="trmU"/>
    <property type="match status" value="1"/>
</dbReference>
<dbReference type="Pfam" id="PF03054">
    <property type="entry name" value="tRNA_Me_trans"/>
    <property type="match status" value="1"/>
</dbReference>
<keyword evidence="15" id="KW-1185">Reference proteome</keyword>
<evidence type="ECO:0000256" key="2">
    <source>
        <dbReference type="ARBA" id="ARBA00006191"/>
    </source>
</evidence>
<feature type="non-terminal residue" evidence="14">
    <location>
        <position position="1"/>
    </location>
</feature>
<dbReference type="AlphaFoldDB" id="A0A9N9HVG9"/>
<keyword evidence="7" id="KW-0547">Nucleotide-binding</keyword>
<accession>A0A9N9HVG9</accession>
<evidence type="ECO:0000256" key="5">
    <source>
        <dbReference type="ARBA" id="ARBA00022679"/>
    </source>
</evidence>
<sequence>SRSIITSTYPRRIVIAIKKYGLNSSHHYQNQYIWNRSYHHAIADNSSPKKGEKVIVAMSGGVDSSVTAYLIKRQGYNVEGRYMRNWDTTDEVGVCTGEQDWIDVQKVCDQLNISCRMVDFTKEYWIKVFTRIIEDYANGLTPNPDVLCNRDIKFGVFYEKYLSESLSSPSESGCDDGNVWIATGHYAQIERAPNGRVKLMRGADPNKDQSYYLSTVPEQRLRKVLFPIGHLQKQQVKSIARDVNLLTANKAESMGICFVGNKGRKFGDFLEQYIFGKPGDIVTVDGEVIGKHGGLFKYTIGQCSRTHHGPDRELVARDWNWSWEVLPENIENGIDLLGQVRSRQKAQKCRLTLKPDGKLKVEFEAPIRAICPGQNIVVWDGNWCLGAGIIESTIPMNTDI</sequence>
<keyword evidence="8" id="KW-0067">ATP-binding</keyword>
<comment type="function">
    <text evidence="1">Catalyzes the 2-thiolation of uridine at the wobble position (U34) of mitochondrial tRNA(Lys), tRNA(Glu) and tRNA(Gln). Required for the formation of 5-taurinomethyl-2-thiouridine (tm5s2U) of mitochondrial tRNA(Lys), tRNA(Glu), and tRNA(Gln) at the wobble position. ATP is required to activate the C2 atom of the wobble base.</text>
</comment>
<dbReference type="HAMAP" id="MF_00144">
    <property type="entry name" value="tRNA_thiouridyl_MnmA"/>
    <property type="match status" value="1"/>
</dbReference>
<dbReference type="GO" id="GO:0016740">
    <property type="term" value="F:transferase activity"/>
    <property type="evidence" value="ECO:0007669"/>
    <property type="project" value="UniProtKB-KW"/>
</dbReference>
<dbReference type="GO" id="GO:0005739">
    <property type="term" value="C:mitochondrion"/>
    <property type="evidence" value="ECO:0007669"/>
    <property type="project" value="TreeGrafter"/>
</dbReference>
<dbReference type="EMBL" id="CAJVPS010021784">
    <property type="protein sequence ID" value="CAG8708624.1"/>
    <property type="molecule type" value="Genomic_DNA"/>
</dbReference>
<evidence type="ECO:0000256" key="6">
    <source>
        <dbReference type="ARBA" id="ARBA00022694"/>
    </source>
</evidence>
<dbReference type="InterPro" id="IPR004506">
    <property type="entry name" value="MnmA-like"/>
</dbReference>
<dbReference type="NCBIfam" id="NF001138">
    <property type="entry name" value="PRK00143.1"/>
    <property type="match status" value="1"/>
</dbReference>
<dbReference type="Gene3D" id="2.40.30.10">
    <property type="entry name" value="Translation factors"/>
    <property type="match status" value="1"/>
</dbReference>
<dbReference type="FunFam" id="3.40.50.620:FF:000115">
    <property type="entry name" value="tRNA-specific 2-thiouridylase MnmA"/>
    <property type="match status" value="1"/>
</dbReference>
<evidence type="ECO:0000256" key="4">
    <source>
        <dbReference type="ARBA" id="ARBA00022555"/>
    </source>
</evidence>
<dbReference type="PANTHER" id="PTHR11933:SF5">
    <property type="entry name" value="MITOCHONDRIAL TRNA-SPECIFIC 2-THIOURIDYLASE 1"/>
    <property type="match status" value="1"/>
</dbReference>
<comment type="similarity">
    <text evidence="2">Belongs to the MnmA/TRMU family.</text>
</comment>
<dbReference type="GO" id="GO:0005524">
    <property type="term" value="F:ATP binding"/>
    <property type="evidence" value="ECO:0007669"/>
    <property type="project" value="UniProtKB-KW"/>
</dbReference>
<proteinExistence type="inferred from homology"/>
<evidence type="ECO:0000313" key="14">
    <source>
        <dbReference type="EMBL" id="CAG8708624.1"/>
    </source>
</evidence>
<dbReference type="GO" id="GO:0000049">
    <property type="term" value="F:tRNA binding"/>
    <property type="evidence" value="ECO:0007669"/>
    <property type="project" value="UniProtKB-KW"/>
</dbReference>
<feature type="domain" description="tRNA-specific 2-thiouridylase MnmA-like central" evidence="13">
    <location>
        <begin position="268"/>
        <end position="302"/>
    </location>
</feature>